<dbReference type="OrthoDB" id="2966580at2"/>
<sequence>MPNFNGSGSINQPLAAAGIPERGSNEGVMYAATTAPRTVTAGSFLSLQLSNPTTANRTARVASVDSGAQISTVLFYVRNGTLNGGVALSAFNENSSYSDVSQMIPSFSISTVNPVTGGVTLTSVFQAAGPAENVENGRIVVPPGGRFIVTLQNAQTTALLNVSVSWIEI</sequence>
<dbReference type="AlphaFoldDB" id="A0A5S5CDE2"/>
<reference evidence="1 2" key="1">
    <citation type="submission" date="2019-07" db="EMBL/GenBank/DDBJ databases">
        <title>Genomic Encyclopedia of Type Strains, Phase III (KMG-III): the genomes of soil and plant-associated and newly described type strains.</title>
        <authorList>
            <person name="Whitman W."/>
        </authorList>
    </citation>
    <scope>NUCLEOTIDE SEQUENCE [LARGE SCALE GENOMIC DNA]</scope>
    <source>
        <strain evidence="1 2">BL24</strain>
    </source>
</reference>
<accession>A0A5S5CDE2</accession>
<evidence type="ECO:0000313" key="1">
    <source>
        <dbReference type="EMBL" id="TYP76346.1"/>
    </source>
</evidence>
<dbReference type="RefSeq" id="WP_148928783.1">
    <property type="nucleotide sequence ID" value="NZ_VNHS01000003.1"/>
</dbReference>
<organism evidence="1 2">
    <name type="scientific">Paenibacillus methanolicus</name>
    <dbReference type="NCBI Taxonomy" id="582686"/>
    <lineage>
        <taxon>Bacteria</taxon>
        <taxon>Bacillati</taxon>
        <taxon>Bacillota</taxon>
        <taxon>Bacilli</taxon>
        <taxon>Bacillales</taxon>
        <taxon>Paenibacillaceae</taxon>
        <taxon>Paenibacillus</taxon>
    </lineage>
</organism>
<comment type="caution">
    <text evidence="1">The sequence shown here is derived from an EMBL/GenBank/DDBJ whole genome shotgun (WGS) entry which is preliminary data.</text>
</comment>
<keyword evidence="2" id="KW-1185">Reference proteome</keyword>
<proteinExistence type="predicted"/>
<evidence type="ECO:0000313" key="2">
    <source>
        <dbReference type="Proteomes" id="UP000323257"/>
    </source>
</evidence>
<dbReference type="Proteomes" id="UP000323257">
    <property type="component" value="Unassembled WGS sequence"/>
</dbReference>
<name>A0A5S5CDE2_9BACL</name>
<gene>
    <name evidence="1" type="ORF">BCM02_1037</name>
</gene>
<dbReference type="EMBL" id="VNHS01000003">
    <property type="protein sequence ID" value="TYP76346.1"/>
    <property type="molecule type" value="Genomic_DNA"/>
</dbReference>
<protein>
    <submittedName>
        <fullName evidence="1">Uncharacterized protein</fullName>
    </submittedName>
</protein>